<gene>
    <name evidence="2" type="ORF">FOL47_008104</name>
</gene>
<evidence type="ECO:0000313" key="3">
    <source>
        <dbReference type="Proteomes" id="UP000591131"/>
    </source>
</evidence>
<organism evidence="2 3">
    <name type="scientific">Perkinsus chesapeaki</name>
    <name type="common">Clam parasite</name>
    <name type="synonym">Perkinsus andrewsi</name>
    <dbReference type="NCBI Taxonomy" id="330153"/>
    <lineage>
        <taxon>Eukaryota</taxon>
        <taxon>Sar</taxon>
        <taxon>Alveolata</taxon>
        <taxon>Perkinsozoa</taxon>
        <taxon>Perkinsea</taxon>
        <taxon>Perkinsida</taxon>
        <taxon>Perkinsidae</taxon>
        <taxon>Perkinsus</taxon>
    </lineage>
</organism>
<sequence length="228" mass="25076">MGCSTHFRGAAGRFARARGSSLWAKNYNANFTRRSMCSVVSKIPTLVGELPMQGFPEQQRSVGSSAMASLISSSLADECGQSVEAVESADELLQTPTSEEEGETKDARRHFKEGQKHVTPPQGDSTRGFYESLLEEKPGSVMAIRYCVEHGIFAGEKHRKLLARYNELKASGDLNPNKRALDRVAEKYGLASEESSAPSAKRRKTTKDDKKSSTAKVKKEKKKSKKSK</sequence>
<reference evidence="2 3" key="1">
    <citation type="submission" date="2020-04" db="EMBL/GenBank/DDBJ databases">
        <title>Perkinsus chesapeaki whole genome sequence.</title>
        <authorList>
            <person name="Bogema D.R."/>
        </authorList>
    </citation>
    <scope>NUCLEOTIDE SEQUENCE [LARGE SCALE GENOMIC DNA]</scope>
    <source>
        <strain evidence="2">ATCC PRA-425</strain>
    </source>
</reference>
<feature type="compositionally biased region" description="Basic residues" evidence="1">
    <location>
        <begin position="216"/>
        <end position="228"/>
    </location>
</feature>
<dbReference type="Proteomes" id="UP000591131">
    <property type="component" value="Unassembled WGS sequence"/>
</dbReference>
<evidence type="ECO:0000256" key="1">
    <source>
        <dbReference type="SAM" id="MobiDB-lite"/>
    </source>
</evidence>
<feature type="region of interest" description="Disordered" evidence="1">
    <location>
        <begin position="186"/>
        <end position="228"/>
    </location>
</feature>
<dbReference type="PANTHER" id="PTHR33828:SF2">
    <property type="entry name" value="NUCLEOLIN"/>
    <property type="match status" value="1"/>
</dbReference>
<comment type="caution">
    <text evidence="2">The sequence shown here is derived from an EMBL/GenBank/DDBJ whole genome shotgun (WGS) entry which is preliminary data.</text>
</comment>
<feature type="region of interest" description="Disordered" evidence="1">
    <location>
        <begin position="89"/>
        <end position="128"/>
    </location>
</feature>
<protein>
    <submittedName>
        <fullName evidence="2">Uncharacterized protein</fullName>
    </submittedName>
</protein>
<evidence type="ECO:0000313" key="2">
    <source>
        <dbReference type="EMBL" id="KAF4658264.1"/>
    </source>
</evidence>
<dbReference type="PANTHER" id="PTHR33828">
    <property type="entry name" value="OS05G0596200 PROTEIN"/>
    <property type="match status" value="1"/>
</dbReference>
<keyword evidence="3" id="KW-1185">Reference proteome</keyword>
<name>A0A7J6LG64_PERCH</name>
<dbReference type="OrthoDB" id="361835at2759"/>
<dbReference type="AlphaFoldDB" id="A0A7J6LG64"/>
<accession>A0A7J6LG64</accession>
<proteinExistence type="predicted"/>
<dbReference type="EMBL" id="JAAPAO010000501">
    <property type="protein sequence ID" value="KAF4658264.1"/>
    <property type="molecule type" value="Genomic_DNA"/>
</dbReference>